<dbReference type="GO" id="GO:0005737">
    <property type="term" value="C:cytoplasm"/>
    <property type="evidence" value="ECO:0007669"/>
    <property type="project" value="TreeGrafter"/>
</dbReference>
<feature type="compositionally biased region" description="Polar residues" evidence="1">
    <location>
        <begin position="324"/>
        <end position="358"/>
    </location>
</feature>
<feature type="region of interest" description="Disordered" evidence="1">
    <location>
        <begin position="313"/>
        <end position="402"/>
    </location>
</feature>
<dbReference type="PROSITE" id="PS50011">
    <property type="entry name" value="PROTEIN_KINASE_DOM"/>
    <property type="match status" value="1"/>
</dbReference>
<reference evidence="3" key="1">
    <citation type="submission" date="2021-01" db="EMBL/GenBank/DDBJ databases">
        <authorList>
            <person name="Kaushik A."/>
        </authorList>
    </citation>
    <scope>NUCLEOTIDE SEQUENCE</scope>
    <source>
        <strain evidence="3">AG6-10EEA</strain>
    </source>
</reference>
<feature type="domain" description="Protein kinase" evidence="2">
    <location>
        <begin position="30"/>
        <end position="327"/>
    </location>
</feature>
<dbReference type="Gene3D" id="1.10.510.10">
    <property type="entry name" value="Transferase(Phosphotransferase) domain 1"/>
    <property type="match status" value="1"/>
</dbReference>
<organism evidence="3 4">
    <name type="scientific">Rhizoctonia solani</name>
    <dbReference type="NCBI Taxonomy" id="456999"/>
    <lineage>
        <taxon>Eukaryota</taxon>
        <taxon>Fungi</taxon>
        <taxon>Dikarya</taxon>
        <taxon>Basidiomycota</taxon>
        <taxon>Agaricomycotina</taxon>
        <taxon>Agaricomycetes</taxon>
        <taxon>Cantharellales</taxon>
        <taxon>Ceratobasidiaceae</taxon>
        <taxon>Rhizoctonia</taxon>
    </lineage>
</organism>
<dbReference type="InterPro" id="IPR001245">
    <property type="entry name" value="Ser-Thr/Tyr_kinase_cat_dom"/>
</dbReference>
<feature type="compositionally biased region" description="Polar residues" evidence="1">
    <location>
        <begin position="365"/>
        <end position="379"/>
    </location>
</feature>
<evidence type="ECO:0000259" key="2">
    <source>
        <dbReference type="PROSITE" id="PS50011"/>
    </source>
</evidence>
<dbReference type="CDD" id="cd00048">
    <property type="entry name" value="DSRM_SF"/>
    <property type="match status" value="1"/>
</dbReference>
<dbReference type="Proteomes" id="UP000663853">
    <property type="component" value="Unassembled WGS sequence"/>
</dbReference>
<gene>
    <name evidence="3" type="ORF">RDB_LOCUS20129</name>
</gene>
<dbReference type="InterPro" id="IPR053235">
    <property type="entry name" value="Ser_Thr_kinase"/>
</dbReference>
<evidence type="ECO:0000256" key="1">
    <source>
        <dbReference type="SAM" id="MobiDB-lite"/>
    </source>
</evidence>
<dbReference type="PANTHER" id="PTHR24361">
    <property type="entry name" value="MITOGEN-ACTIVATED KINASE KINASE KINASE"/>
    <property type="match status" value="1"/>
</dbReference>
<proteinExistence type="predicted"/>
<dbReference type="InterPro" id="IPR011009">
    <property type="entry name" value="Kinase-like_dom_sf"/>
</dbReference>
<dbReference type="GO" id="GO:0005524">
    <property type="term" value="F:ATP binding"/>
    <property type="evidence" value="ECO:0007669"/>
    <property type="project" value="InterPro"/>
</dbReference>
<dbReference type="AlphaFoldDB" id="A0A8H2XKS0"/>
<dbReference type="EMBL" id="CAJMXA010000362">
    <property type="protein sequence ID" value="CAE6427743.1"/>
    <property type="molecule type" value="Genomic_DNA"/>
</dbReference>
<dbReference type="SUPFAM" id="SSF56112">
    <property type="entry name" value="Protein kinase-like (PK-like)"/>
    <property type="match status" value="1"/>
</dbReference>
<dbReference type="PANTHER" id="PTHR24361:SF613">
    <property type="entry name" value="NUCLEAR RECEPTOR-BINDING PROTEIN-RELATED"/>
    <property type="match status" value="1"/>
</dbReference>
<dbReference type="GO" id="GO:0004674">
    <property type="term" value="F:protein serine/threonine kinase activity"/>
    <property type="evidence" value="ECO:0007669"/>
    <property type="project" value="TreeGrafter"/>
</dbReference>
<name>A0A8H2XKS0_9AGAM</name>
<evidence type="ECO:0000313" key="3">
    <source>
        <dbReference type="EMBL" id="CAE6427743.1"/>
    </source>
</evidence>
<comment type="caution">
    <text evidence="3">The sequence shown here is derived from an EMBL/GenBank/DDBJ whole genome shotgun (WGS) entry which is preliminary data.</text>
</comment>
<accession>A0A8H2XKS0</accession>
<dbReference type="InterPro" id="IPR000719">
    <property type="entry name" value="Prot_kinase_dom"/>
</dbReference>
<dbReference type="GO" id="GO:0006974">
    <property type="term" value="P:DNA damage response"/>
    <property type="evidence" value="ECO:0007669"/>
    <property type="project" value="TreeGrafter"/>
</dbReference>
<protein>
    <recommendedName>
        <fullName evidence="2">Protein kinase domain-containing protein</fullName>
    </recommendedName>
</protein>
<evidence type="ECO:0000313" key="4">
    <source>
        <dbReference type="Proteomes" id="UP000663853"/>
    </source>
</evidence>
<dbReference type="Pfam" id="PF07714">
    <property type="entry name" value="PK_Tyr_Ser-Thr"/>
    <property type="match status" value="1"/>
</dbReference>
<sequence>MLALLFGYTPDQSSDRAELANLRFAPLHQADNTEYVASGSAADVWKVTPSVPPGGLPSLFVSKVLRISPDNFRRSGSTNKIVSPDEAGTREPTNTLSWQTFVAAYIDKVSQWSSLKHENVIRVYDLDQSLNLQVEFCSNGSVRDALRTQGGTVKDKWEIISQTLSGLEYLHNQSPPIVHGNLNAGKLFFDSDYTTKIGEFGLTALCYHVAPFAPSISFNGFSRWMSPELLSIDPNTGSSVSPNKESDIWALACTILEIYTEKLPYSRYKHDLRIQRAILDRKLPADLPFDGPSVLWGILKDCWSADPSQRPHIGSVKSRFESSAPITTVSQNQTTSHPSSSKTASRPPSVSTVKSRFGSSAPVVTMSQGQTTSRPSSLVPTRVASKQVDRQPYRQKTGKPFTLNPKGVPVERFDWVGAFETWAHTSEVHVQWRFTVRTEGSDRWIATVLFNGHAITGYGPNKSLARKDALIRVENAGILG</sequence>